<keyword evidence="1" id="KW-0472">Membrane</keyword>
<reference evidence="2 3" key="1">
    <citation type="submission" date="2023-04" db="EMBL/GenBank/DDBJ databases">
        <title>Clostridium tannerae sp. nov., isolated from the fecal material of an alpaca.</title>
        <authorList>
            <person name="Miller S."/>
            <person name="Hendry M."/>
            <person name="King J."/>
            <person name="Sankaranarayanan K."/>
            <person name="Lawson P.A."/>
        </authorList>
    </citation>
    <scope>NUCLEOTIDE SEQUENCE [LARGE SCALE GENOMIC DNA]</scope>
    <source>
        <strain evidence="2 3">A1-XYC3</strain>
    </source>
</reference>
<feature type="transmembrane region" description="Helical" evidence="1">
    <location>
        <begin position="273"/>
        <end position="298"/>
    </location>
</feature>
<sequence length="313" mass="33912">MFDKNAKQVVSYIYDTWGRLISIKNESGIDITNDKSHVGYKNSYRYRGYRYDSETQLYYLNSRYYNPEWCRYLNADALVGVTGLLLSHNVFAYSMNNPVNMVDPNGYLPRLLENAIQGARDFAKEVYDYATNVVAEVKAYAGKVVAEAKVVGKKIISDISNKLSSSPAHKNTASGAIDKSAEYGANRLVKKSISGWKSYGTMGLSSSIRKPTTLGGSIISHSAQYTGTAIFAGTDIIGDMYRKEYFSLGVDAGGVFLGLRLGSAVGTAIEGGLIAMGMSASATVIPVFIGSVVVGVAIDKFGSIIKDHHYGGK</sequence>
<keyword evidence="1" id="KW-1133">Transmembrane helix</keyword>
<name>A0ABU4JYP4_9CLOT</name>
<dbReference type="NCBIfam" id="TIGR03696">
    <property type="entry name" value="Rhs_assc_core"/>
    <property type="match status" value="1"/>
</dbReference>
<dbReference type="Proteomes" id="UP001281656">
    <property type="component" value="Unassembled WGS sequence"/>
</dbReference>
<gene>
    <name evidence="2" type="ORF">P8V03_18080</name>
</gene>
<evidence type="ECO:0000313" key="3">
    <source>
        <dbReference type="Proteomes" id="UP001281656"/>
    </source>
</evidence>
<protein>
    <submittedName>
        <fullName evidence="2">RHS repeat-associated core domain-containing protein</fullName>
    </submittedName>
</protein>
<evidence type="ECO:0000256" key="1">
    <source>
        <dbReference type="SAM" id="Phobius"/>
    </source>
</evidence>
<dbReference type="EMBL" id="JARUJP010000038">
    <property type="protein sequence ID" value="MDW8803048.1"/>
    <property type="molecule type" value="Genomic_DNA"/>
</dbReference>
<comment type="caution">
    <text evidence="2">The sequence shown here is derived from an EMBL/GenBank/DDBJ whole genome shotgun (WGS) entry which is preliminary data.</text>
</comment>
<dbReference type="InterPro" id="IPR050708">
    <property type="entry name" value="T6SS_VgrG/RHS"/>
</dbReference>
<keyword evidence="1" id="KW-0812">Transmembrane</keyword>
<proteinExistence type="predicted"/>
<evidence type="ECO:0000313" key="2">
    <source>
        <dbReference type="EMBL" id="MDW8803048.1"/>
    </source>
</evidence>
<dbReference type="InterPro" id="IPR022385">
    <property type="entry name" value="Rhs_assc_core"/>
</dbReference>
<dbReference type="Gene3D" id="2.180.10.10">
    <property type="entry name" value="RHS repeat-associated core"/>
    <property type="match status" value="1"/>
</dbReference>
<organism evidence="2 3">
    <name type="scientific">Clostridium tanneri</name>
    <dbReference type="NCBI Taxonomy" id="3037988"/>
    <lineage>
        <taxon>Bacteria</taxon>
        <taxon>Bacillati</taxon>
        <taxon>Bacillota</taxon>
        <taxon>Clostridia</taxon>
        <taxon>Eubacteriales</taxon>
        <taxon>Clostridiaceae</taxon>
        <taxon>Clostridium</taxon>
    </lineage>
</organism>
<dbReference type="PANTHER" id="PTHR32305:SF17">
    <property type="entry name" value="TRNA NUCLEASE WAPA"/>
    <property type="match status" value="1"/>
</dbReference>
<accession>A0ABU4JYP4</accession>
<keyword evidence="3" id="KW-1185">Reference proteome</keyword>
<dbReference type="PANTHER" id="PTHR32305">
    <property type="match status" value="1"/>
</dbReference>
<dbReference type="RefSeq" id="WP_261671687.1">
    <property type="nucleotide sequence ID" value="NZ_JARUJP010000038.1"/>
</dbReference>